<gene>
    <name evidence="1" type="ORF">ANAPC1_01033</name>
</gene>
<dbReference type="EMBL" id="FLLR01000052">
    <property type="protein sequence ID" value="SBO14671.1"/>
    <property type="molecule type" value="Genomic_DNA"/>
</dbReference>
<name>A0AA45UTH7_ANAPH</name>
<reference evidence="2" key="1">
    <citation type="submission" date="2016-03" db="EMBL/GenBank/DDBJ databases">
        <authorList>
            <person name="Loux Valentin"/>
        </authorList>
    </citation>
    <scope>NUCLEOTIDE SEQUENCE [LARGE SCALE GENOMIC DNA]</scope>
    <source>
        <strain evidence="2">C1</strain>
    </source>
</reference>
<comment type="caution">
    <text evidence="1">The sequence shown here is derived from an EMBL/GenBank/DDBJ whole genome shotgun (WGS) entry which is preliminary data.</text>
</comment>
<proteinExistence type="predicted"/>
<evidence type="ECO:0000313" key="2">
    <source>
        <dbReference type="Proteomes" id="UP000078419"/>
    </source>
</evidence>
<protein>
    <submittedName>
        <fullName evidence="1">Uncharacterized protein</fullName>
    </submittedName>
</protein>
<organism evidence="1 2">
    <name type="scientific">Anaplasma phagocytophilum</name>
    <name type="common">Ehrlichia phagocytophila</name>
    <dbReference type="NCBI Taxonomy" id="948"/>
    <lineage>
        <taxon>Bacteria</taxon>
        <taxon>Pseudomonadati</taxon>
        <taxon>Pseudomonadota</taxon>
        <taxon>Alphaproteobacteria</taxon>
        <taxon>Rickettsiales</taxon>
        <taxon>Anaplasmataceae</taxon>
        <taxon>Anaplasma</taxon>
        <taxon>phagocytophilum group</taxon>
    </lineage>
</organism>
<evidence type="ECO:0000313" key="1">
    <source>
        <dbReference type="EMBL" id="SBO14671.1"/>
    </source>
</evidence>
<sequence length="67" mass="8175">MLAVNRADFLLSLGTQTLEILPFLRRHELLKDLRCNYSHRHPKCSQMLYRKHVFDVKMRRLLYSTYH</sequence>
<dbReference type="AlphaFoldDB" id="A0AA45UTH7"/>
<dbReference type="Proteomes" id="UP000078419">
    <property type="component" value="Unassembled WGS sequence"/>
</dbReference>
<accession>A0AA45UTH7</accession>